<dbReference type="GO" id="GO:0005829">
    <property type="term" value="C:cytosol"/>
    <property type="evidence" value="ECO:0007669"/>
    <property type="project" value="TreeGrafter"/>
</dbReference>
<dbReference type="PANTHER" id="PTHR30115">
    <property type="entry name" value="NITROGEN REGULATORY PROTEIN P-II"/>
    <property type="match status" value="1"/>
</dbReference>
<accession>A0A3B1CMM3</accession>
<dbReference type="PANTHER" id="PTHR30115:SF11">
    <property type="entry name" value="NITROGEN REGULATORY PROTEIN P-II HOMOLOG"/>
    <property type="match status" value="1"/>
</dbReference>
<dbReference type="SUPFAM" id="SSF54913">
    <property type="entry name" value="GlnB-like"/>
    <property type="match status" value="1"/>
</dbReference>
<protein>
    <submittedName>
        <fullName evidence="1">Nitrogen regulatory protein P-II</fullName>
    </submittedName>
</protein>
<dbReference type="Gene3D" id="3.30.70.120">
    <property type="match status" value="1"/>
</dbReference>
<dbReference type="PRINTS" id="PR00340">
    <property type="entry name" value="PIIGLNB"/>
</dbReference>
<proteinExistence type="predicted"/>
<dbReference type="GO" id="GO:0005524">
    <property type="term" value="F:ATP binding"/>
    <property type="evidence" value="ECO:0007669"/>
    <property type="project" value="TreeGrafter"/>
</dbReference>
<dbReference type="AlphaFoldDB" id="A0A3B1CMM3"/>
<dbReference type="GO" id="GO:0006808">
    <property type="term" value="P:regulation of nitrogen utilization"/>
    <property type="evidence" value="ECO:0007669"/>
    <property type="project" value="InterPro"/>
</dbReference>
<dbReference type="EMBL" id="UOGF01000078">
    <property type="protein sequence ID" value="VAX31786.1"/>
    <property type="molecule type" value="Genomic_DNA"/>
</dbReference>
<reference evidence="1" key="1">
    <citation type="submission" date="2018-06" db="EMBL/GenBank/DDBJ databases">
        <authorList>
            <person name="Zhirakovskaya E."/>
        </authorList>
    </citation>
    <scope>NUCLEOTIDE SEQUENCE</scope>
</reference>
<sequence>MKEIKAYIKPHKLSPVFLALHKIPKLSGMSVIEAKGYGRSRAQNYGLKDYVPHVKIEVVCTDDLVDTVIETIEKAAYTGLRGDGKIYVSPVENAVRIETGERGEDAV</sequence>
<evidence type="ECO:0000313" key="1">
    <source>
        <dbReference type="EMBL" id="VAX31786.1"/>
    </source>
</evidence>
<dbReference type="PROSITE" id="PS51343">
    <property type="entry name" value="PII_GLNB_DOM"/>
    <property type="match status" value="1"/>
</dbReference>
<dbReference type="InterPro" id="IPR015867">
    <property type="entry name" value="N-reg_PII/ATP_PRibTrfase_C"/>
</dbReference>
<dbReference type="GO" id="GO:0030234">
    <property type="term" value="F:enzyme regulator activity"/>
    <property type="evidence" value="ECO:0007669"/>
    <property type="project" value="InterPro"/>
</dbReference>
<dbReference type="Pfam" id="PF00543">
    <property type="entry name" value="P-II"/>
    <property type="match status" value="1"/>
</dbReference>
<organism evidence="1">
    <name type="scientific">hydrothermal vent metagenome</name>
    <dbReference type="NCBI Taxonomy" id="652676"/>
    <lineage>
        <taxon>unclassified sequences</taxon>
        <taxon>metagenomes</taxon>
        <taxon>ecological metagenomes</taxon>
    </lineage>
</organism>
<dbReference type="InterPro" id="IPR011322">
    <property type="entry name" value="N-reg_PII-like_a/b"/>
</dbReference>
<dbReference type="InterPro" id="IPR002187">
    <property type="entry name" value="N-reg_PII"/>
</dbReference>
<gene>
    <name evidence="1" type="ORF">MNBD_NITROSPIRAE01-1018</name>
</gene>
<dbReference type="SMART" id="SM00938">
    <property type="entry name" value="P-II"/>
    <property type="match status" value="1"/>
</dbReference>
<name>A0A3B1CMM3_9ZZZZ</name>